<evidence type="ECO:0000313" key="1">
    <source>
        <dbReference type="EMBL" id="CAH1975802.1"/>
    </source>
</evidence>
<dbReference type="AlphaFoldDB" id="A0A9P0KI00"/>
<sequence>MAKERRNWSYESQNPSLSRFEQQNEQLLVHWVVVSIITNYDKIETIKLIGGQKQKRYRFKFSS</sequence>
<protein>
    <submittedName>
        <fullName evidence="1">Uncharacterized protein</fullName>
    </submittedName>
</protein>
<evidence type="ECO:0000313" key="2">
    <source>
        <dbReference type="Proteomes" id="UP001152888"/>
    </source>
</evidence>
<dbReference type="OrthoDB" id="8191395at2759"/>
<dbReference type="Proteomes" id="UP001152888">
    <property type="component" value="Unassembled WGS sequence"/>
</dbReference>
<gene>
    <name evidence="1" type="ORF">ACAOBT_LOCUS11802</name>
</gene>
<proteinExistence type="predicted"/>
<organism evidence="1 2">
    <name type="scientific">Acanthoscelides obtectus</name>
    <name type="common">Bean weevil</name>
    <name type="synonym">Bruchus obtectus</name>
    <dbReference type="NCBI Taxonomy" id="200917"/>
    <lineage>
        <taxon>Eukaryota</taxon>
        <taxon>Metazoa</taxon>
        <taxon>Ecdysozoa</taxon>
        <taxon>Arthropoda</taxon>
        <taxon>Hexapoda</taxon>
        <taxon>Insecta</taxon>
        <taxon>Pterygota</taxon>
        <taxon>Neoptera</taxon>
        <taxon>Endopterygota</taxon>
        <taxon>Coleoptera</taxon>
        <taxon>Polyphaga</taxon>
        <taxon>Cucujiformia</taxon>
        <taxon>Chrysomeloidea</taxon>
        <taxon>Chrysomelidae</taxon>
        <taxon>Bruchinae</taxon>
        <taxon>Bruchini</taxon>
        <taxon>Acanthoscelides</taxon>
    </lineage>
</organism>
<dbReference type="EMBL" id="CAKOFQ010006840">
    <property type="protein sequence ID" value="CAH1975802.1"/>
    <property type="molecule type" value="Genomic_DNA"/>
</dbReference>
<comment type="caution">
    <text evidence="1">The sequence shown here is derived from an EMBL/GenBank/DDBJ whole genome shotgun (WGS) entry which is preliminary data.</text>
</comment>
<name>A0A9P0KI00_ACAOB</name>
<accession>A0A9P0KI00</accession>
<keyword evidence="2" id="KW-1185">Reference proteome</keyword>
<reference evidence="1" key="1">
    <citation type="submission" date="2022-03" db="EMBL/GenBank/DDBJ databases">
        <authorList>
            <person name="Sayadi A."/>
        </authorList>
    </citation>
    <scope>NUCLEOTIDE SEQUENCE</scope>
</reference>